<name>A0A171A4J8_TRIIF</name>
<feature type="compositionally biased region" description="Polar residues" evidence="1">
    <location>
        <begin position="100"/>
        <end position="113"/>
    </location>
</feature>
<feature type="non-terminal residue" evidence="2">
    <location>
        <position position="1"/>
    </location>
</feature>
<sequence>QIWQICKNLLLKLQRWLVKFPSPMTPRARLGSRAKKVSNLSEEKPTSLQNNSLQMQVPVENSYETESYLKTTEKAMTAIAARMNLSLDSGGESDAESKSSKVALQRSDSSASESGPKPTAHPPTTRYNRAFSLRRGRLEEPSTTKNQ</sequence>
<dbReference type="EMBL" id="GEMB01001506">
    <property type="protein sequence ID" value="JAS01650.1"/>
    <property type="molecule type" value="Transcribed_RNA"/>
</dbReference>
<evidence type="ECO:0000313" key="2">
    <source>
        <dbReference type="EMBL" id="JAS01650.1"/>
    </source>
</evidence>
<reference evidence="2" key="2">
    <citation type="journal article" date="2017" name="J. Med. Entomol.">
        <title>Transcriptome Analysis of the Triatoma infestans (Hemiptera: Reduviidae) Integument.</title>
        <authorList>
            <person name="Calderon-Fernandez G.M."/>
            <person name="Moriconi D.E."/>
            <person name="Dulbecco A.B."/>
            <person name="Juarez M.P."/>
        </authorList>
    </citation>
    <scope>NUCLEOTIDE SEQUENCE</scope>
    <source>
        <strain evidence="2">Int1</strain>
        <tissue evidence="2">Integument</tissue>
    </source>
</reference>
<reference evidence="2" key="1">
    <citation type="submission" date="2016-04" db="EMBL/GenBank/DDBJ databases">
        <authorList>
            <person name="Calderon-Fernandez G.M.Sr."/>
        </authorList>
    </citation>
    <scope>NUCLEOTIDE SEQUENCE</scope>
    <source>
        <strain evidence="2">Int1</strain>
        <tissue evidence="2">Integument</tissue>
    </source>
</reference>
<feature type="region of interest" description="Disordered" evidence="1">
    <location>
        <begin position="88"/>
        <end position="147"/>
    </location>
</feature>
<feature type="region of interest" description="Disordered" evidence="1">
    <location>
        <begin position="24"/>
        <end position="54"/>
    </location>
</feature>
<protein>
    <submittedName>
        <fullName evidence="2">G patch domain-containing protein 8 isoform x1</fullName>
    </submittedName>
</protein>
<proteinExistence type="predicted"/>
<evidence type="ECO:0000256" key="1">
    <source>
        <dbReference type="SAM" id="MobiDB-lite"/>
    </source>
</evidence>
<organism evidence="2">
    <name type="scientific">Triatoma infestans</name>
    <name type="common">Assassin bug</name>
    <dbReference type="NCBI Taxonomy" id="30076"/>
    <lineage>
        <taxon>Eukaryota</taxon>
        <taxon>Metazoa</taxon>
        <taxon>Ecdysozoa</taxon>
        <taxon>Arthropoda</taxon>
        <taxon>Hexapoda</taxon>
        <taxon>Insecta</taxon>
        <taxon>Pterygota</taxon>
        <taxon>Neoptera</taxon>
        <taxon>Paraneoptera</taxon>
        <taxon>Hemiptera</taxon>
        <taxon>Heteroptera</taxon>
        <taxon>Panheteroptera</taxon>
        <taxon>Cimicomorpha</taxon>
        <taxon>Reduviidae</taxon>
        <taxon>Triatominae</taxon>
        <taxon>Triatoma</taxon>
    </lineage>
</organism>
<dbReference type="AlphaFoldDB" id="A0A171A4J8"/>
<feature type="compositionally biased region" description="Basic and acidic residues" evidence="1">
    <location>
        <begin position="136"/>
        <end position="147"/>
    </location>
</feature>
<accession>A0A171A4J8</accession>